<dbReference type="Pfam" id="PF00535">
    <property type="entry name" value="Glycos_transf_2"/>
    <property type="match status" value="1"/>
</dbReference>
<dbReference type="GO" id="GO:0005886">
    <property type="term" value="C:plasma membrane"/>
    <property type="evidence" value="ECO:0007669"/>
    <property type="project" value="UniProtKB-SubCell"/>
</dbReference>
<evidence type="ECO:0000256" key="3">
    <source>
        <dbReference type="ARBA" id="ARBA00022676"/>
    </source>
</evidence>
<evidence type="ECO:0000256" key="1">
    <source>
        <dbReference type="ARBA" id="ARBA00004651"/>
    </source>
</evidence>
<dbReference type="InterPro" id="IPR029044">
    <property type="entry name" value="Nucleotide-diphossugar_trans"/>
</dbReference>
<comment type="subcellular location">
    <subcellularLocation>
        <location evidence="1">Cell membrane</location>
        <topology evidence="1">Multi-pass membrane protein</topology>
    </subcellularLocation>
</comment>
<evidence type="ECO:0000256" key="2">
    <source>
        <dbReference type="ARBA" id="ARBA00022475"/>
    </source>
</evidence>
<evidence type="ECO:0000313" key="12">
    <source>
        <dbReference type="Proteomes" id="UP001156216"/>
    </source>
</evidence>
<dbReference type="PANTHER" id="PTHR48090:SF1">
    <property type="entry name" value="PROPHAGE BACTOPRENOL GLUCOSYL TRANSFERASE HOMOLOG"/>
    <property type="match status" value="1"/>
</dbReference>
<keyword evidence="3" id="KW-0328">Glycosyltransferase</keyword>
<feature type="transmembrane region" description="Helical" evidence="9">
    <location>
        <begin position="233"/>
        <end position="254"/>
    </location>
</feature>
<accession>A0AA46YY43</accession>
<name>A0AA46YY43_BACT4</name>
<dbReference type="CDD" id="cd04187">
    <property type="entry name" value="DPM1_like_bac"/>
    <property type="match status" value="1"/>
</dbReference>
<keyword evidence="6 9" id="KW-1133">Transmembrane helix</keyword>
<dbReference type="Proteomes" id="UP001156216">
    <property type="component" value="Chromosome"/>
</dbReference>
<dbReference type="EMBL" id="CP083681">
    <property type="protein sequence ID" value="UYU71167.1"/>
    <property type="molecule type" value="Genomic_DNA"/>
</dbReference>
<dbReference type="FunFam" id="3.90.550.10:FF:000079">
    <property type="entry name" value="Probable glycosyl transferase"/>
    <property type="match status" value="1"/>
</dbReference>
<comment type="similarity">
    <text evidence="8">Belongs to the glycosyltransferase 2 family. GtrB subfamily.</text>
</comment>
<evidence type="ECO:0000256" key="9">
    <source>
        <dbReference type="SAM" id="Phobius"/>
    </source>
</evidence>
<keyword evidence="5 9" id="KW-0812">Transmembrane</keyword>
<evidence type="ECO:0000313" key="11">
    <source>
        <dbReference type="EMBL" id="UYU71167.1"/>
    </source>
</evidence>
<evidence type="ECO:0000256" key="5">
    <source>
        <dbReference type="ARBA" id="ARBA00022692"/>
    </source>
</evidence>
<dbReference type="AlphaFoldDB" id="A0AA46YY43"/>
<dbReference type="PANTHER" id="PTHR48090">
    <property type="entry name" value="UNDECAPRENYL-PHOSPHATE 4-DEOXY-4-FORMAMIDO-L-ARABINOSE TRANSFERASE-RELATED"/>
    <property type="match status" value="1"/>
</dbReference>
<organism evidence="11 12">
    <name type="scientific">Bacteroides thetaiotaomicron</name>
    <dbReference type="NCBI Taxonomy" id="818"/>
    <lineage>
        <taxon>Bacteria</taxon>
        <taxon>Pseudomonadati</taxon>
        <taxon>Bacteroidota</taxon>
        <taxon>Bacteroidia</taxon>
        <taxon>Bacteroidales</taxon>
        <taxon>Bacteroidaceae</taxon>
        <taxon>Bacteroides</taxon>
    </lineage>
</organism>
<keyword evidence="7 9" id="KW-0472">Membrane</keyword>
<protein>
    <submittedName>
        <fullName evidence="11">Glycosyltransferase family 2 protein</fullName>
    </submittedName>
</protein>
<dbReference type="InterPro" id="IPR050256">
    <property type="entry name" value="Glycosyltransferase_2"/>
</dbReference>
<proteinExistence type="inferred from homology"/>
<feature type="transmembrane region" description="Helical" evidence="9">
    <location>
        <begin position="266"/>
        <end position="291"/>
    </location>
</feature>
<dbReference type="SUPFAM" id="SSF53448">
    <property type="entry name" value="Nucleotide-diphospho-sugar transferases"/>
    <property type="match status" value="1"/>
</dbReference>
<dbReference type="RefSeq" id="WP_132061428.1">
    <property type="nucleotide sequence ID" value="NZ_CP072242.1"/>
</dbReference>
<evidence type="ECO:0000259" key="10">
    <source>
        <dbReference type="Pfam" id="PF00535"/>
    </source>
</evidence>
<reference evidence="11" key="1">
    <citation type="submission" date="2021-06" db="EMBL/GenBank/DDBJ databases">
        <title>Interrogation of the integrated mobile genetic elements in gut-associated Bacteroides with a consensus prediction approach.</title>
        <authorList>
            <person name="Campbell D.E."/>
            <person name="Leigh J.R."/>
            <person name="Kim T."/>
            <person name="England W."/>
            <person name="Whitaker R.J."/>
            <person name="Degnan P.H."/>
        </authorList>
    </citation>
    <scope>NUCLEOTIDE SEQUENCE</scope>
    <source>
        <strain evidence="11">VPI-BTDOT2</strain>
    </source>
</reference>
<evidence type="ECO:0000256" key="7">
    <source>
        <dbReference type="ARBA" id="ARBA00023136"/>
    </source>
</evidence>
<dbReference type="InterPro" id="IPR001173">
    <property type="entry name" value="Glyco_trans_2-like"/>
</dbReference>
<gene>
    <name evidence="11" type="ORF">KQP59_23375</name>
</gene>
<evidence type="ECO:0000256" key="6">
    <source>
        <dbReference type="ARBA" id="ARBA00022989"/>
    </source>
</evidence>
<feature type="domain" description="Glycosyltransferase 2-like" evidence="10">
    <location>
        <begin position="9"/>
        <end position="169"/>
    </location>
</feature>
<evidence type="ECO:0000256" key="4">
    <source>
        <dbReference type="ARBA" id="ARBA00022679"/>
    </source>
</evidence>
<dbReference type="GO" id="GO:0016757">
    <property type="term" value="F:glycosyltransferase activity"/>
    <property type="evidence" value="ECO:0007669"/>
    <property type="project" value="UniProtKB-KW"/>
</dbReference>
<keyword evidence="4" id="KW-0808">Transferase</keyword>
<evidence type="ECO:0000256" key="8">
    <source>
        <dbReference type="ARBA" id="ARBA00038152"/>
    </source>
</evidence>
<sequence>MNRHPANISIVIPCFNEADCIMALYAALCQVMQENAVLYELVFIDDGSTDGTLDLLSHLSEYDSHVHWLSFSRNFGHQKALKAGLDHAKGEVIITMDADMQHPAALIPEMLALWSEGYDIVNTVRKNDRKCGWFKNATSGLFYRIMNSLADIPVSEGSADFRLLDAKAVDILRTCHEEYMFLRGMTSWIGFRQTQIIYEAHTRYAGKTKYSFRKMFSFALCGITSFSVRPLRWAIALAAFFALLAIAEIIYVIYVACFDGQTVSGWASLAILISVLGAAILLMLGIMGEYLGKLFMQCKQRPEYIIKDKE</sequence>
<dbReference type="Gene3D" id="3.90.550.10">
    <property type="entry name" value="Spore Coat Polysaccharide Biosynthesis Protein SpsA, Chain A"/>
    <property type="match status" value="1"/>
</dbReference>
<keyword evidence="2" id="KW-1003">Cell membrane</keyword>